<dbReference type="RefSeq" id="WP_310256674.1">
    <property type="nucleotide sequence ID" value="NZ_JAVDWA010000001.1"/>
</dbReference>
<comment type="caution">
    <text evidence="2">The sequence shown here is derived from an EMBL/GenBank/DDBJ whole genome shotgun (WGS) entry which is preliminary data.</text>
</comment>
<evidence type="ECO:0000256" key="1">
    <source>
        <dbReference type="SAM" id="MobiDB-lite"/>
    </source>
</evidence>
<proteinExistence type="predicted"/>
<evidence type="ECO:0000313" key="2">
    <source>
        <dbReference type="EMBL" id="MDR7071829.1"/>
    </source>
</evidence>
<accession>A0ABU1TXB6</accession>
<reference evidence="2 3" key="1">
    <citation type="submission" date="2023-07" db="EMBL/GenBank/DDBJ databases">
        <title>Sorghum-associated microbial communities from plants grown in Nebraska, USA.</title>
        <authorList>
            <person name="Schachtman D."/>
        </authorList>
    </citation>
    <scope>NUCLEOTIDE SEQUENCE [LARGE SCALE GENOMIC DNA]</scope>
    <source>
        <strain evidence="2 3">BE211</strain>
    </source>
</reference>
<protein>
    <submittedName>
        <fullName evidence="2">Uncharacterized protein</fullName>
    </submittedName>
</protein>
<sequence length="69" mass="7585">MKKEQKSTVTPIKTDQNLEETNVIPMRKEVQIEGADNSEQPARIIFITSGFGKIQVPNTANKSPMAIAA</sequence>
<evidence type="ECO:0000313" key="3">
    <source>
        <dbReference type="Proteomes" id="UP001258181"/>
    </source>
</evidence>
<keyword evidence="3" id="KW-1185">Reference proteome</keyword>
<feature type="region of interest" description="Disordered" evidence="1">
    <location>
        <begin position="1"/>
        <end position="23"/>
    </location>
</feature>
<organism evidence="2 3">
    <name type="scientific">Fictibacillus barbaricus</name>
    <dbReference type="NCBI Taxonomy" id="182136"/>
    <lineage>
        <taxon>Bacteria</taxon>
        <taxon>Bacillati</taxon>
        <taxon>Bacillota</taxon>
        <taxon>Bacilli</taxon>
        <taxon>Bacillales</taxon>
        <taxon>Fictibacillaceae</taxon>
        <taxon>Fictibacillus</taxon>
    </lineage>
</organism>
<dbReference type="EMBL" id="JAVDWA010000001">
    <property type="protein sequence ID" value="MDR7071829.1"/>
    <property type="molecule type" value="Genomic_DNA"/>
</dbReference>
<dbReference type="Proteomes" id="UP001258181">
    <property type="component" value="Unassembled WGS sequence"/>
</dbReference>
<name>A0ABU1TXB6_9BACL</name>
<gene>
    <name evidence="2" type="ORF">J2X07_000804</name>
</gene>